<dbReference type="InterPro" id="IPR012545">
    <property type="entry name" value="DUF1697"/>
</dbReference>
<dbReference type="RefSeq" id="WP_153383491.1">
    <property type="nucleotide sequence ID" value="NZ_VDFM01000009.1"/>
</dbReference>
<dbReference type="PANTHER" id="PTHR36439">
    <property type="entry name" value="BLL4334 PROTEIN"/>
    <property type="match status" value="1"/>
</dbReference>
<accession>A0A5P0ZIL7</accession>
<dbReference type="PANTHER" id="PTHR36439:SF1">
    <property type="entry name" value="DUF1697 DOMAIN-CONTAINING PROTEIN"/>
    <property type="match status" value="1"/>
</dbReference>
<name>A0A5P0ZIL7_9LACO</name>
<dbReference type="OrthoDB" id="9806494at2"/>
<sequence>MKYVILFRGINVGGNRRVSMPELRKLLTEEGFNNVVSYINSGNVIFESDDSKDKVIQQMNDLLQENYDFTVEFLVLDKPEYLGDLAQAPEWWNKDDTLRHNALFILPTFKDEYRQLILDNITRFDQVEIADQMIFWTAPFKVNYSKSFFSKSLAQPFYKCVSIRNSRTTLKIADLLKDDNR</sequence>
<proteinExistence type="predicted"/>
<dbReference type="AlphaFoldDB" id="A0A5P0ZIL7"/>
<dbReference type="Gene3D" id="3.30.70.1280">
    <property type="entry name" value="SP0830-like domains"/>
    <property type="match status" value="1"/>
</dbReference>
<comment type="caution">
    <text evidence="1">The sequence shown here is derived from an EMBL/GenBank/DDBJ whole genome shotgun (WGS) entry which is preliminary data.</text>
</comment>
<gene>
    <name evidence="1" type="ORF">FHL02_07855</name>
</gene>
<dbReference type="SUPFAM" id="SSF160379">
    <property type="entry name" value="SP0830-like"/>
    <property type="match status" value="1"/>
</dbReference>
<dbReference type="Pfam" id="PF08002">
    <property type="entry name" value="DUF1697"/>
    <property type="match status" value="1"/>
</dbReference>
<dbReference type="EMBL" id="VDFM01000009">
    <property type="protein sequence ID" value="MQS52933.1"/>
    <property type="molecule type" value="Genomic_DNA"/>
</dbReference>
<evidence type="ECO:0000313" key="1">
    <source>
        <dbReference type="EMBL" id="MQS52933.1"/>
    </source>
</evidence>
<protein>
    <submittedName>
        <fullName evidence="1">DUF1697 domain-containing protein</fullName>
    </submittedName>
</protein>
<dbReference type="Proteomes" id="UP000380386">
    <property type="component" value="Unassembled WGS sequence"/>
</dbReference>
<dbReference type="Gene3D" id="3.30.70.1260">
    <property type="entry name" value="bacterial protein sp0830 like"/>
    <property type="match status" value="1"/>
</dbReference>
<organism evidence="1 2">
    <name type="scientific">Companilactobacillus mishanensis</name>
    <dbReference type="NCBI Taxonomy" id="2486008"/>
    <lineage>
        <taxon>Bacteria</taxon>
        <taxon>Bacillati</taxon>
        <taxon>Bacillota</taxon>
        <taxon>Bacilli</taxon>
        <taxon>Lactobacillales</taxon>
        <taxon>Lactobacillaceae</taxon>
        <taxon>Companilactobacillus</taxon>
    </lineage>
</organism>
<dbReference type="PIRSF" id="PIRSF008502">
    <property type="entry name" value="UCP008502"/>
    <property type="match status" value="1"/>
</dbReference>
<evidence type="ECO:0000313" key="2">
    <source>
        <dbReference type="Proteomes" id="UP000380386"/>
    </source>
</evidence>
<reference evidence="1 2" key="1">
    <citation type="journal article" date="2019" name="Syst. Appl. Microbiol.">
        <title>Polyphasic characterization of two novel Lactobacillus spp. isolated from blown salami packages: Description of Lactobacillus halodurans sp. nov. and Lactobacillus salsicarnum sp. nov.</title>
        <authorList>
            <person name="Schuster J.A."/>
            <person name="Klingl A."/>
            <person name="Vogel R.F."/>
            <person name="Ehrmann M.A."/>
        </authorList>
    </citation>
    <scope>NUCLEOTIDE SEQUENCE [LARGE SCALE GENOMIC DNA]</scope>
    <source>
        <strain evidence="1 2">TMW 1.2118</strain>
    </source>
</reference>